<feature type="region of interest" description="Disordered" evidence="1">
    <location>
        <begin position="1"/>
        <end position="20"/>
    </location>
</feature>
<dbReference type="STRING" id="100787.A0A0G4M4L7"/>
<reference evidence="2 3" key="1">
    <citation type="submission" date="2015-05" db="EMBL/GenBank/DDBJ databases">
        <authorList>
            <person name="Wang D.B."/>
            <person name="Wang M."/>
        </authorList>
    </citation>
    <scope>NUCLEOTIDE SEQUENCE [LARGE SCALE GENOMIC DNA]</scope>
    <source>
        <strain evidence="2">VL1</strain>
    </source>
</reference>
<sequence>MRKGKRLVKRNAASTTATTGRQRTFKGRLTGWAMAYENPCHCEVDSAPPTRNPDSEGGEDLKAKLRVMERKRLEDREKLKQLEKLQGERDKFESIIQKLQTKYQPQQTENAELRKQVKEAETRFEAVEQMQAEHETALELATLDREMAEETAEVLKAELEALKQKSEELELEVEILREENEEFSQGMTPEERSSTGWLQMERTNERLREALIRLRDLTQAQEA</sequence>
<evidence type="ECO:0000313" key="3">
    <source>
        <dbReference type="Proteomes" id="UP000044602"/>
    </source>
</evidence>
<name>A0A0G4M4L7_VERLO</name>
<feature type="non-terminal residue" evidence="2">
    <location>
        <position position="223"/>
    </location>
</feature>
<protein>
    <submittedName>
        <fullName evidence="2">Uncharacterized protein</fullName>
    </submittedName>
</protein>
<feature type="region of interest" description="Disordered" evidence="1">
    <location>
        <begin position="180"/>
        <end position="200"/>
    </location>
</feature>
<keyword evidence="3" id="KW-1185">Reference proteome</keyword>
<dbReference type="AlphaFoldDB" id="A0A0G4M4L7"/>
<accession>A0A0G4M4L7</accession>
<gene>
    <name evidence="2" type="ORF">BN1708_015339</name>
</gene>
<proteinExistence type="predicted"/>
<dbReference type="EMBL" id="CVQH01020863">
    <property type="protein sequence ID" value="CRK28850.1"/>
    <property type="molecule type" value="Genomic_DNA"/>
</dbReference>
<evidence type="ECO:0000256" key="1">
    <source>
        <dbReference type="SAM" id="MobiDB-lite"/>
    </source>
</evidence>
<organism evidence="2 3">
    <name type="scientific">Verticillium longisporum</name>
    <name type="common">Verticillium dahliae var. longisporum</name>
    <dbReference type="NCBI Taxonomy" id="100787"/>
    <lineage>
        <taxon>Eukaryota</taxon>
        <taxon>Fungi</taxon>
        <taxon>Dikarya</taxon>
        <taxon>Ascomycota</taxon>
        <taxon>Pezizomycotina</taxon>
        <taxon>Sordariomycetes</taxon>
        <taxon>Hypocreomycetidae</taxon>
        <taxon>Glomerellales</taxon>
        <taxon>Plectosphaerellaceae</taxon>
        <taxon>Verticillium</taxon>
    </lineage>
</organism>
<dbReference type="Proteomes" id="UP000044602">
    <property type="component" value="Unassembled WGS sequence"/>
</dbReference>
<evidence type="ECO:0000313" key="2">
    <source>
        <dbReference type="EMBL" id="CRK28850.1"/>
    </source>
</evidence>